<accession>A0A9D4ZRY1</accession>
<feature type="non-terminal residue" evidence="2">
    <location>
        <position position="1"/>
    </location>
</feature>
<keyword evidence="3" id="KW-1185">Reference proteome</keyword>
<dbReference type="Proteomes" id="UP000886520">
    <property type="component" value="Chromosome 3"/>
</dbReference>
<dbReference type="OrthoDB" id="1996065at2759"/>
<evidence type="ECO:0000313" key="2">
    <source>
        <dbReference type="EMBL" id="KAI5083786.1"/>
    </source>
</evidence>
<name>A0A9D4ZRY1_ADICA</name>
<evidence type="ECO:0000256" key="1">
    <source>
        <dbReference type="SAM" id="MobiDB-lite"/>
    </source>
</evidence>
<proteinExistence type="predicted"/>
<dbReference type="AlphaFoldDB" id="A0A9D4ZRY1"/>
<feature type="compositionally biased region" description="Polar residues" evidence="1">
    <location>
        <begin position="165"/>
        <end position="180"/>
    </location>
</feature>
<sequence length="221" mass="24394">WHPGPGVSKKSAAPCSSGFIDLLWALLRPPPLSFSLSLSLSLSLSTLLHRHADHQRAAALPSFVKIMGMNLFNVKRLFRRRKYERVQVGQAAGQRDDAAAAGTMIGRDHEERIHNNRVEAPRHEEIMMSQGSSSSRPRAAGKSGDQQSWGFKMPAKLVMRRQKSQKSGGSANPHRTNTAVQKFLEGPPDLQAAGQDDIYQQQCRDLLRKLSARGNRVPGLA</sequence>
<dbReference type="EMBL" id="JABFUD020000002">
    <property type="protein sequence ID" value="KAI5083786.1"/>
    <property type="molecule type" value="Genomic_DNA"/>
</dbReference>
<feature type="region of interest" description="Disordered" evidence="1">
    <location>
        <begin position="122"/>
        <end position="197"/>
    </location>
</feature>
<protein>
    <submittedName>
        <fullName evidence="2">Uncharacterized protein</fullName>
    </submittedName>
</protein>
<reference evidence="2" key="1">
    <citation type="submission" date="2021-01" db="EMBL/GenBank/DDBJ databases">
        <title>Adiantum capillus-veneris genome.</title>
        <authorList>
            <person name="Fang Y."/>
            <person name="Liao Q."/>
        </authorList>
    </citation>
    <scope>NUCLEOTIDE SEQUENCE</scope>
    <source>
        <strain evidence="2">H3</strain>
        <tissue evidence="2">Leaf</tissue>
    </source>
</reference>
<gene>
    <name evidence="2" type="ORF">GOP47_0003529</name>
</gene>
<organism evidence="2 3">
    <name type="scientific">Adiantum capillus-veneris</name>
    <name type="common">Maidenhair fern</name>
    <dbReference type="NCBI Taxonomy" id="13818"/>
    <lineage>
        <taxon>Eukaryota</taxon>
        <taxon>Viridiplantae</taxon>
        <taxon>Streptophyta</taxon>
        <taxon>Embryophyta</taxon>
        <taxon>Tracheophyta</taxon>
        <taxon>Polypodiopsida</taxon>
        <taxon>Polypodiidae</taxon>
        <taxon>Polypodiales</taxon>
        <taxon>Pteridineae</taxon>
        <taxon>Pteridaceae</taxon>
        <taxon>Vittarioideae</taxon>
        <taxon>Adiantum</taxon>
    </lineage>
</organism>
<comment type="caution">
    <text evidence="2">The sequence shown here is derived from an EMBL/GenBank/DDBJ whole genome shotgun (WGS) entry which is preliminary data.</text>
</comment>
<evidence type="ECO:0000313" key="3">
    <source>
        <dbReference type="Proteomes" id="UP000886520"/>
    </source>
</evidence>